<gene>
    <name evidence="1" type="ORF">DXN06_03310</name>
</gene>
<dbReference type="Proteomes" id="UP000256621">
    <property type="component" value="Chromosome"/>
</dbReference>
<evidence type="ECO:0000313" key="1">
    <source>
        <dbReference type="EMBL" id="AXM06289.1"/>
    </source>
</evidence>
<reference evidence="1 2" key="1">
    <citation type="submission" date="2018-08" db="EMBL/GenBank/DDBJ databases">
        <title>Genome sequencing of Cutibacterium acnes KCOM 1315.</title>
        <authorList>
            <person name="Kook J.-K."/>
            <person name="Park S.-N."/>
            <person name="Lim Y.K."/>
        </authorList>
    </citation>
    <scope>NUCLEOTIDE SEQUENCE [LARGE SCALE GENOMIC DNA]</scope>
    <source>
        <strain evidence="1 2">KCOM 1315</strain>
    </source>
</reference>
<proteinExistence type="predicted"/>
<protein>
    <submittedName>
        <fullName evidence="1">Uncharacterized protein</fullName>
    </submittedName>
</protein>
<name>A0AAD0VP56_CUTAC</name>
<evidence type="ECO:0000313" key="2">
    <source>
        <dbReference type="Proteomes" id="UP000256621"/>
    </source>
</evidence>
<accession>A0AAD0VP56</accession>
<sequence length="99" mass="11415">MIEILNTELRIDVDLEDYEYKTSWSPIDLTNTSAAKTAMDITDSARNYTPKYRATWVQDFPRQRVLARAGDIDTLDDASRNVLARPSALELRFRAYLDV</sequence>
<dbReference type="EMBL" id="CP031442">
    <property type="protein sequence ID" value="AXM06289.1"/>
    <property type="molecule type" value="Genomic_DNA"/>
</dbReference>
<organism evidence="1 2">
    <name type="scientific">Cutibacterium acnes</name>
    <name type="common">Propionibacterium acnes</name>
    <dbReference type="NCBI Taxonomy" id="1747"/>
    <lineage>
        <taxon>Bacteria</taxon>
        <taxon>Bacillati</taxon>
        <taxon>Actinomycetota</taxon>
        <taxon>Actinomycetes</taxon>
        <taxon>Propionibacteriales</taxon>
        <taxon>Propionibacteriaceae</taxon>
        <taxon>Cutibacterium</taxon>
    </lineage>
</organism>
<dbReference type="AlphaFoldDB" id="A0AAD0VP56"/>